<keyword evidence="10" id="KW-1185">Reference proteome</keyword>
<keyword evidence="6 8" id="KW-0456">Lyase</keyword>
<dbReference type="SUPFAM" id="SSF53056">
    <property type="entry name" value="beta-carbonic anhydrase, cab"/>
    <property type="match status" value="1"/>
</dbReference>
<proteinExistence type="inferred from homology"/>
<comment type="cofactor">
    <cofactor evidence="1">
        <name>Zn(2+)</name>
        <dbReference type="ChEBI" id="CHEBI:29105"/>
    </cofactor>
</comment>
<dbReference type="RefSeq" id="WP_377048715.1">
    <property type="nucleotide sequence ID" value="NZ_JBHLVZ010000002.1"/>
</dbReference>
<evidence type="ECO:0000256" key="5">
    <source>
        <dbReference type="ARBA" id="ARBA00022833"/>
    </source>
</evidence>
<evidence type="ECO:0000256" key="7">
    <source>
        <dbReference type="ARBA" id="ARBA00048348"/>
    </source>
</evidence>
<reference evidence="9 10" key="1">
    <citation type="submission" date="2024-09" db="EMBL/GenBank/DDBJ databases">
        <authorList>
            <person name="Sun Q."/>
            <person name="Mori K."/>
        </authorList>
    </citation>
    <scope>NUCLEOTIDE SEQUENCE [LARGE SCALE GENOMIC DNA]</scope>
    <source>
        <strain evidence="9 10">CCM 7468</strain>
    </source>
</reference>
<evidence type="ECO:0000256" key="3">
    <source>
        <dbReference type="ARBA" id="ARBA00012925"/>
    </source>
</evidence>
<keyword evidence="4" id="KW-0479">Metal-binding</keyword>
<dbReference type="InterPro" id="IPR001765">
    <property type="entry name" value="Carbonic_anhydrase"/>
</dbReference>
<comment type="similarity">
    <text evidence="2 8">Belongs to the beta-class carbonic anhydrase family.</text>
</comment>
<comment type="function">
    <text evidence="8">Reversible hydration of carbon dioxide.</text>
</comment>
<dbReference type="InterPro" id="IPR045066">
    <property type="entry name" value="Beta_CA_cladeB"/>
</dbReference>
<dbReference type="InterPro" id="IPR015892">
    <property type="entry name" value="Carbonic_anhydrase_CS"/>
</dbReference>
<dbReference type="SMART" id="SM00947">
    <property type="entry name" value="Pro_CA"/>
    <property type="match status" value="1"/>
</dbReference>
<dbReference type="PROSITE" id="PS00705">
    <property type="entry name" value="PROK_CO2_ANHYDRASE_2"/>
    <property type="match status" value="1"/>
</dbReference>
<dbReference type="CDD" id="cd00884">
    <property type="entry name" value="beta_CA_cladeB"/>
    <property type="match status" value="1"/>
</dbReference>
<evidence type="ECO:0000256" key="1">
    <source>
        <dbReference type="ARBA" id="ARBA00001947"/>
    </source>
</evidence>
<dbReference type="InterPro" id="IPR036874">
    <property type="entry name" value="Carbonic_anhydrase_sf"/>
</dbReference>
<evidence type="ECO:0000256" key="6">
    <source>
        <dbReference type="ARBA" id="ARBA00023239"/>
    </source>
</evidence>
<evidence type="ECO:0000313" key="9">
    <source>
        <dbReference type="EMBL" id="MFC0384645.1"/>
    </source>
</evidence>
<evidence type="ECO:0000256" key="8">
    <source>
        <dbReference type="RuleBase" id="RU003956"/>
    </source>
</evidence>
<accession>A0ABV6IM15</accession>
<dbReference type="PANTHER" id="PTHR11002">
    <property type="entry name" value="CARBONIC ANHYDRASE"/>
    <property type="match status" value="1"/>
</dbReference>
<dbReference type="EC" id="4.2.1.1" evidence="3 8"/>
<comment type="catalytic activity">
    <reaction evidence="7 8">
        <text>hydrogencarbonate + H(+) = CO2 + H2O</text>
        <dbReference type="Rhea" id="RHEA:10748"/>
        <dbReference type="ChEBI" id="CHEBI:15377"/>
        <dbReference type="ChEBI" id="CHEBI:15378"/>
        <dbReference type="ChEBI" id="CHEBI:16526"/>
        <dbReference type="ChEBI" id="CHEBI:17544"/>
        <dbReference type="EC" id="4.2.1.1"/>
    </reaction>
</comment>
<dbReference type="PANTHER" id="PTHR11002:SF76">
    <property type="entry name" value="CARBONIC ANHYDRASE"/>
    <property type="match status" value="1"/>
</dbReference>
<dbReference type="Pfam" id="PF00484">
    <property type="entry name" value="Pro_CA"/>
    <property type="match status" value="1"/>
</dbReference>
<sequence>MSAPANPIPARLAEGYRGFRHTRFRRERDHYARLAESGQQPNTLMIACVDSRVAPEVVFDADPGEMLVVRNVANLVPPYQPDAGYHGTSAAIEFAVRQLLVRHIVVCGHASCGGINAFRQNSLNGVDAAHGDFVARWMDMIAPATRLALTCDGVDPLQDQTAMERAAIRQSLANLRTFPWLAARERGGELSLHGLWFDVADGSLCVLDEATGGFSPLEDPLGDPLTP</sequence>
<comment type="caution">
    <text evidence="9">The sequence shown here is derived from an EMBL/GenBank/DDBJ whole genome shotgun (WGS) entry which is preliminary data.</text>
</comment>
<organism evidence="9 10">
    <name type="scientific">Muricoccus vinaceus</name>
    <dbReference type="NCBI Taxonomy" id="424704"/>
    <lineage>
        <taxon>Bacteria</taxon>
        <taxon>Pseudomonadati</taxon>
        <taxon>Pseudomonadota</taxon>
        <taxon>Alphaproteobacteria</taxon>
        <taxon>Acetobacterales</taxon>
        <taxon>Roseomonadaceae</taxon>
        <taxon>Muricoccus</taxon>
    </lineage>
</organism>
<dbReference type="Gene3D" id="3.40.1050.10">
    <property type="entry name" value="Carbonic anhydrase"/>
    <property type="match status" value="1"/>
</dbReference>
<gene>
    <name evidence="9" type="ORF">ACFFIC_03655</name>
</gene>
<dbReference type="GO" id="GO:0004089">
    <property type="term" value="F:carbonate dehydratase activity"/>
    <property type="evidence" value="ECO:0007669"/>
    <property type="project" value="UniProtKB-EC"/>
</dbReference>
<evidence type="ECO:0000313" key="10">
    <source>
        <dbReference type="Proteomes" id="UP001589789"/>
    </source>
</evidence>
<dbReference type="EMBL" id="JBHLVZ010000002">
    <property type="protein sequence ID" value="MFC0384645.1"/>
    <property type="molecule type" value="Genomic_DNA"/>
</dbReference>
<name>A0ABV6IM15_9PROT</name>
<keyword evidence="5 8" id="KW-0862">Zinc</keyword>
<protein>
    <recommendedName>
        <fullName evidence="3 8">Carbonic anhydrase</fullName>
        <ecNumber evidence="3 8">4.2.1.1</ecNumber>
    </recommendedName>
    <alternativeName>
        <fullName evidence="8">Carbonate dehydratase</fullName>
    </alternativeName>
</protein>
<evidence type="ECO:0000256" key="2">
    <source>
        <dbReference type="ARBA" id="ARBA00006217"/>
    </source>
</evidence>
<evidence type="ECO:0000256" key="4">
    <source>
        <dbReference type="ARBA" id="ARBA00022723"/>
    </source>
</evidence>
<dbReference type="Proteomes" id="UP001589789">
    <property type="component" value="Unassembled WGS sequence"/>
</dbReference>